<protein>
    <submittedName>
        <fullName evidence="1">Uncharacterized protein</fullName>
    </submittedName>
</protein>
<reference evidence="1" key="1">
    <citation type="submission" date="2016-10" db="EMBL/GenBank/DDBJ databases">
        <title>Genome sequence of Streptomyces malaysiense MUSC 136.</title>
        <authorList>
            <person name="Lee L.-H."/>
            <person name="Ser H.-L."/>
        </authorList>
    </citation>
    <scope>NUCLEOTIDE SEQUENCE [LARGE SCALE GENOMIC DNA]</scope>
    <source>
        <strain evidence="1">MUSC 136</strain>
    </source>
</reference>
<evidence type="ECO:0000313" key="2">
    <source>
        <dbReference type="Proteomes" id="UP000034838"/>
    </source>
</evidence>
<sequence length="170" mass="17427">MVSAPPDSLDPVRAELLRAARASADAVLERARADAGAVLREARATADAVLARARQLGTADAAAGAARERTGAAQDAWAAELAARGEVYDALRDAVRAGVRRALAEDPDARSAVTAAAREALGPGARVTATAAGDVSAELSGRRVDLSADALADRALERLGVRAETLWEPP</sequence>
<comment type="caution">
    <text evidence="1">The sequence shown here is derived from an EMBL/GenBank/DDBJ whole genome shotgun (WGS) entry which is preliminary data.</text>
</comment>
<proteinExistence type="predicted"/>
<gene>
    <name evidence="1" type="ORF">VT52_006625</name>
</gene>
<accession>A0A1J4Q760</accession>
<dbReference type="AlphaFoldDB" id="A0A1J4Q760"/>
<dbReference type="EMBL" id="LBDA02000012">
    <property type="protein sequence ID" value="OIK28332.1"/>
    <property type="molecule type" value="Genomic_DNA"/>
</dbReference>
<keyword evidence="2" id="KW-1185">Reference proteome</keyword>
<dbReference type="Proteomes" id="UP000034838">
    <property type="component" value="Unassembled WGS sequence"/>
</dbReference>
<name>A0A1J4Q760_9ACTN</name>
<organism evidence="1 2">
    <name type="scientific">Streptomyces malaysiense</name>
    <dbReference type="NCBI Taxonomy" id="1428626"/>
    <lineage>
        <taxon>Bacteria</taxon>
        <taxon>Bacillati</taxon>
        <taxon>Actinomycetota</taxon>
        <taxon>Actinomycetes</taxon>
        <taxon>Kitasatosporales</taxon>
        <taxon>Streptomycetaceae</taxon>
        <taxon>Streptomyces</taxon>
    </lineage>
</organism>
<evidence type="ECO:0000313" key="1">
    <source>
        <dbReference type="EMBL" id="OIK28332.1"/>
    </source>
</evidence>